<reference evidence="2" key="1">
    <citation type="submission" date="2020-06" db="EMBL/GenBank/DDBJ databases">
        <authorList>
            <person name="Li T."/>
            <person name="Hu X."/>
            <person name="Zhang T."/>
            <person name="Song X."/>
            <person name="Zhang H."/>
            <person name="Dai N."/>
            <person name="Sheng W."/>
            <person name="Hou X."/>
            <person name="Wei L."/>
        </authorList>
    </citation>
    <scope>NUCLEOTIDE SEQUENCE</scope>
    <source>
        <strain evidence="2">G02</strain>
        <tissue evidence="2">Leaf</tissue>
    </source>
</reference>
<feature type="region of interest" description="Disordered" evidence="1">
    <location>
        <begin position="43"/>
        <end position="137"/>
    </location>
</feature>
<name>A0AAW2S5W0_SESRA</name>
<organism evidence="2">
    <name type="scientific">Sesamum radiatum</name>
    <name type="common">Black benniseed</name>
    <dbReference type="NCBI Taxonomy" id="300843"/>
    <lineage>
        <taxon>Eukaryota</taxon>
        <taxon>Viridiplantae</taxon>
        <taxon>Streptophyta</taxon>
        <taxon>Embryophyta</taxon>
        <taxon>Tracheophyta</taxon>
        <taxon>Spermatophyta</taxon>
        <taxon>Magnoliopsida</taxon>
        <taxon>eudicotyledons</taxon>
        <taxon>Gunneridae</taxon>
        <taxon>Pentapetalae</taxon>
        <taxon>asterids</taxon>
        <taxon>lamiids</taxon>
        <taxon>Lamiales</taxon>
        <taxon>Pedaliaceae</taxon>
        <taxon>Sesamum</taxon>
    </lineage>
</organism>
<evidence type="ECO:0000313" key="2">
    <source>
        <dbReference type="EMBL" id="KAL0387891.1"/>
    </source>
</evidence>
<feature type="compositionally biased region" description="Basic and acidic residues" evidence="1">
    <location>
        <begin position="63"/>
        <end position="109"/>
    </location>
</feature>
<gene>
    <name evidence="2" type="ORF">Sradi_2670900</name>
</gene>
<dbReference type="AlphaFoldDB" id="A0AAW2S5W0"/>
<proteinExistence type="predicted"/>
<protein>
    <submittedName>
        <fullName evidence="2">Uncharacterized protein</fullName>
    </submittedName>
</protein>
<sequence length="137" mass="15127">MSLKNIVKSLALSTQQFHQDIKASLQETKVSLQDLGNQHSQLATSVGQLEAQTSEELSSQIEANRKENETAVTLRSEKKLHTNEHAPMGAKEDEKTLEKIEAHNKKVESDLIPPPPSNTCALPIPCSISKDDEKEIT</sequence>
<accession>A0AAW2S5W0</accession>
<evidence type="ECO:0000256" key="1">
    <source>
        <dbReference type="SAM" id="MobiDB-lite"/>
    </source>
</evidence>
<dbReference type="EMBL" id="JACGWJ010000011">
    <property type="protein sequence ID" value="KAL0387891.1"/>
    <property type="molecule type" value="Genomic_DNA"/>
</dbReference>
<comment type="caution">
    <text evidence="2">The sequence shown here is derived from an EMBL/GenBank/DDBJ whole genome shotgun (WGS) entry which is preliminary data.</text>
</comment>
<reference evidence="2" key="2">
    <citation type="journal article" date="2024" name="Plant">
        <title>Genomic evolution and insights into agronomic trait innovations of Sesamum species.</title>
        <authorList>
            <person name="Miao H."/>
            <person name="Wang L."/>
            <person name="Qu L."/>
            <person name="Liu H."/>
            <person name="Sun Y."/>
            <person name="Le M."/>
            <person name="Wang Q."/>
            <person name="Wei S."/>
            <person name="Zheng Y."/>
            <person name="Lin W."/>
            <person name="Duan Y."/>
            <person name="Cao H."/>
            <person name="Xiong S."/>
            <person name="Wang X."/>
            <person name="Wei L."/>
            <person name="Li C."/>
            <person name="Ma Q."/>
            <person name="Ju M."/>
            <person name="Zhao R."/>
            <person name="Li G."/>
            <person name="Mu C."/>
            <person name="Tian Q."/>
            <person name="Mei H."/>
            <person name="Zhang T."/>
            <person name="Gao T."/>
            <person name="Zhang H."/>
        </authorList>
    </citation>
    <scope>NUCLEOTIDE SEQUENCE</scope>
    <source>
        <strain evidence="2">G02</strain>
    </source>
</reference>
<feature type="compositionally biased region" description="Polar residues" evidence="1">
    <location>
        <begin position="43"/>
        <end position="62"/>
    </location>
</feature>